<dbReference type="PANTHER" id="PTHR37694:SF1">
    <property type="entry name" value="SLR8022 PROTEIN"/>
    <property type="match status" value="1"/>
</dbReference>
<dbReference type="Proteomes" id="UP000198734">
    <property type="component" value="Unassembled WGS sequence"/>
</dbReference>
<dbReference type="EMBL" id="FOXU01000002">
    <property type="protein sequence ID" value="SFQ40024.1"/>
    <property type="molecule type" value="Genomic_DNA"/>
</dbReference>
<dbReference type="SUPFAM" id="SSF51182">
    <property type="entry name" value="RmlC-like cupins"/>
    <property type="match status" value="1"/>
</dbReference>
<proteinExistence type="predicted"/>
<dbReference type="Pfam" id="PF07883">
    <property type="entry name" value="Cupin_2"/>
    <property type="match status" value="1"/>
</dbReference>
<reference evidence="3" key="1">
    <citation type="submission" date="2016-10" db="EMBL/GenBank/DDBJ databases">
        <authorList>
            <person name="Varghese N."/>
            <person name="Submissions S."/>
        </authorList>
    </citation>
    <scope>NUCLEOTIDE SEQUENCE [LARGE SCALE GENOMIC DNA]</scope>
    <source>
        <strain evidence="3">DSM 11706</strain>
    </source>
</reference>
<gene>
    <name evidence="2" type="ORF">SAMN05421670_1953</name>
</gene>
<dbReference type="RefSeq" id="WP_093536596.1">
    <property type="nucleotide sequence ID" value="NZ_FOXU01000002.1"/>
</dbReference>
<dbReference type="InterPro" id="IPR013096">
    <property type="entry name" value="Cupin_2"/>
</dbReference>
<dbReference type="OrthoDB" id="5243866at2"/>
<dbReference type="Gene3D" id="2.60.120.10">
    <property type="entry name" value="Jelly Rolls"/>
    <property type="match status" value="1"/>
</dbReference>
<protein>
    <submittedName>
        <fullName evidence="2">Cupin domain-containing protein</fullName>
    </submittedName>
</protein>
<keyword evidence="3" id="KW-1185">Reference proteome</keyword>
<dbReference type="InterPro" id="IPR014710">
    <property type="entry name" value="RmlC-like_jellyroll"/>
</dbReference>
<evidence type="ECO:0000313" key="3">
    <source>
        <dbReference type="Proteomes" id="UP000198734"/>
    </source>
</evidence>
<accession>A0A1I5Y769</accession>
<dbReference type="AlphaFoldDB" id="A0A1I5Y769"/>
<evidence type="ECO:0000259" key="1">
    <source>
        <dbReference type="Pfam" id="PF07883"/>
    </source>
</evidence>
<dbReference type="STRING" id="126156.SAMN05421670_1953"/>
<name>A0A1I5Y769_9BACI</name>
<feature type="domain" description="Cupin type-2" evidence="1">
    <location>
        <begin position="33"/>
        <end position="94"/>
    </location>
</feature>
<evidence type="ECO:0000313" key="2">
    <source>
        <dbReference type="EMBL" id="SFQ40024.1"/>
    </source>
</evidence>
<dbReference type="InterPro" id="IPR011051">
    <property type="entry name" value="RmlC_Cupin_sf"/>
</dbReference>
<sequence length="99" mass="11132">MNLIGTPYVLDEKEKQITTVLKEEDFDIMNIQLRAGEEVKEHHADANVLIVVRKGKVQFTVEGVEHTVTTGTILHMKPLEKHALKALEDSDIVVTKISL</sequence>
<dbReference type="PANTHER" id="PTHR37694">
    <property type="entry name" value="SLR8022 PROTEIN"/>
    <property type="match status" value="1"/>
</dbReference>
<organism evidence="2 3">
    <name type="scientific">Psychrobacillus psychrotolerans</name>
    <dbReference type="NCBI Taxonomy" id="126156"/>
    <lineage>
        <taxon>Bacteria</taxon>
        <taxon>Bacillati</taxon>
        <taxon>Bacillota</taxon>
        <taxon>Bacilli</taxon>
        <taxon>Bacillales</taxon>
        <taxon>Bacillaceae</taxon>
        <taxon>Psychrobacillus</taxon>
    </lineage>
</organism>